<organism evidence="2">
    <name type="scientific">Arundo donax</name>
    <name type="common">Giant reed</name>
    <name type="synonym">Donax arundinaceus</name>
    <dbReference type="NCBI Taxonomy" id="35708"/>
    <lineage>
        <taxon>Eukaryota</taxon>
        <taxon>Viridiplantae</taxon>
        <taxon>Streptophyta</taxon>
        <taxon>Embryophyta</taxon>
        <taxon>Tracheophyta</taxon>
        <taxon>Spermatophyta</taxon>
        <taxon>Magnoliopsida</taxon>
        <taxon>Liliopsida</taxon>
        <taxon>Poales</taxon>
        <taxon>Poaceae</taxon>
        <taxon>PACMAD clade</taxon>
        <taxon>Arundinoideae</taxon>
        <taxon>Arundineae</taxon>
        <taxon>Arundo</taxon>
    </lineage>
</organism>
<accession>A0A0A9AST4</accession>
<feature type="signal peptide" evidence="1">
    <location>
        <begin position="1"/>
        <end position="23"/>
    </location>
</feature>
<dbReference type="AlphaFoldDB" id="A0A0A9AST4"/>
<name>A0A0A9AST4_ARUDO</name>
<proteinExistence type="predicted"/>
<reference evidence="2" key="1">
    <citation type="submission" date="2014-09" db="EMBL/GenBank/DDBJ databases">
        <authorList>
            <person name="Magalhaes I.L.F."/>
            <person name="Oliveira U."/>
            <person name="Santos F.R."/>
            <person name="Vidigal T.H.D.A."/>
            <person name="Brescovit A.D."/>
            <person name="Santos A.J."/>
        </authorList>
    </citation>
    <scope>NUCLEOTIDE SEQUENCE</scope>
    <source>
        <tissue evidence="2">Shoot tissue taken approximately 20 cm above the soil surface</tissue>
    </source>
</reference>
<protein>
    <recommendedName>
        <fullName evidence="3">Secreted protein</fullName>
    </recommendedName>
</protein>
<feature type="chain" id="PRO_5002060305" description="Secreted protein" evidence="1">
    <location>
        <begin position="24"/>
        <end position="57"/>
    </location>
</feature>
<sequence>MADRGRLLLLFLTSSFSFSSSSSSLLCRSCNTAMSWCAGSWSSRVGKVEAQASNGDV</sequence>
<evidence type="ECO:0000256" key="1">
    <source>
        <dbReference type="SAM" id="SignalP"/>
    </source>
</evidence>
<keyword evidence="1" id="KW-0732">Signal</keyword>
<dbReference type="EMBL" id="GBRH01244952">
    <property type="protein sequence ID" value="JAD52943.1"/>
    <property type="molecule type" value="Transcribed_RNA"/>
</dbReference>
<reference evidence="2" key="2">
    <citation type="journal article" date="2015" name="Data Brief">
        <title>Shoot transcriptome of the giant reed, Arundo donax.</title>
        <authorList>
            <person name="Barrero R.A."/>
            <person name="Guerrero F.D."/>
            <person name="Moolhuijzen P."/>
            <person name="Goolsby J.A."/>
            <person name="Tidwell J."/>
            <person name="Bellgard S.E."/>
            <person name="Bellgard M.I."/>
        </authorList>
    </citation>
    <scope>NUCLEOTIDE SEQUENCE</scope>
    <source>
        <tissue evidence="2">Shoot tissue taken approximately 20 cm above the soil surface</tissue>
    </source>
</reference>
<evidence type="ECO:0008006" key="3">
    <source>
        <dbReference type="Google" id="ProtNLM"/>
    </source>
</evidence>
<evidence type="ECO:0000313" key="2">
    <source>
        <dbReference type="EMBL" id="JAD52943.1"/>
    </source>
</evidence>